<proteinExistence type="predicted"/>
<feature type="signal peptide" evidence="2">
    <location>
        <begin position="1"/>
        <end position="18"/>
    </location>
</feature>
<dbReference type="WBParaSite" id="SPAL_0000856200.1">
    <property type="protein sequence ID" value="SPAL_0000856200.1"/>
    <property type="gene ID" value="SPAL_0000856200"/>
</dbReference>
<protein>
    <submittedName>
        <fullName evidence="4">Uncharacterized protein</fullName>
    </submittedName>
</protein>
<evidence type="ECO:0000256" key="2">
    <source>
        <dbReference type="SAM" id="SignalP"/>
    </source>
</evidence>
<evidence type="ECO:0000313" key="3">
    <source>
        <dbReference type="Proteomes" id="UP000046392"/>
    </source>
</evidence>
<feature type="region of interest" description="Disordered" evidence="1">
    <location>
        <begin position="24"/>
        <end position="110"/>
    </location>
</feature>
<keyword evidence="2" id="KW-0732">Signal</keyword>
<dbReference type="Proteomes" id="UP000046392">
    <property type="component" value="Unplaced"/>
</dbReference>
<feature type="compositionally biased region" description="Basic and acidic residues" evidence="1">
    <location>
        <begin position="88"/>
        <end position="102"/>
    </location>
</feature>
<feature type="compositionally biased region" description="Low complexity" evidence="1">
    <location>
        <begin position="73"/>
        <end position="87"/>
    </location>
</feature>
<sequence length="143" mass="16175">MIIAFIFLFVNFTYIVFTCCKDSKGEKENNSPKVSGVPFKGKHLSQPQSFADREMNKSLPREVKNSSTRNVKSTRSNGKRSSGNSNPRNKDKSLDKNLKEESNVNIQHPLTIVERVKDPKIVYIPKVEVPALPNQGENNIKEN</sequence>
<accession>A0A0N5BRR7</accession>
<feature type="chain" id="PRO_5005894762" evidence="2">
    <location>
        <begin position="19"/>
        <end position="143"/>
    </location>
</feature>
<reference evidence="4" key="1">
    <citation type="submission" date="2017-02" db="UniProtKB">
        <authorList>
            <consortium name="WormBaseParasite"/>
        </authorList>
    </citation>
    <scope>IDENTIFICATION</scope>
</reference>
<feature type="compositionally biased region" description="Basic and acidic residues" evidence="1">
    <location>
        <begin position="51"/>
        <end position="64"/>
    </location>
</feature>
<organism evidence="3 4">
    <name type="scientific">Strongyloides papillosus</name>
    <name type="common">Intestinal threadworm</name>
    <dbReference type="NCBI Taxonomy" id="174720"/>
    <lineage>
        <taxon>Eukaryota</taxon>
        <taxon>Metazoa</taxon>
        <taxon>Ecdysozoa</taxon>
        <taxon>Nematoda</taxon>
        <taxon>Chromadorea</taxon>
        <taxon>Rhabditida</taxon>
        <taxon>Tylenchina</taxon>
        <taxon>Panagrolaimomorpha</taxon>
        <taxon>Strongyloidoidea</taxon>
        <taxon>Strongyloididae</taxon>
        <taxon>Strongyloides</taxon>
    </lineage>
</organism>
<evidence type="ECO:0000256" key="1">
    <source>
        <dbReference type="SAM" id="MobiDB-lite"/>
    </source>
</evidence>
<name>A0A0N5BRR7_STREA</name>
<keyword evidence="3" id="KW-1185">Reference proteome</keyword>
<dbReference type="AlphaFoldDB" id="A0A0N5BRR7"/>
<evidence type="ECO:0000313" key="4">
    <source>
        <dbReference type="WBParaSite" id="SPAL_0000856200.1"/>
    </source>
</evidence>